<dbReference type="InterPro" id="IPR039448">
    <property type="entry name" value="Beta_helix"/>
</dbReference>
<dbReference type="AlphaFoldDB" id="A0A7W6EPS1"/>
<gene>
    <name evidence="2" type="ORF">FHS57_001866</name>
</gene>
<dbReference type="EMBL" id="JACIBY010000003">
    <property type="protein sequence ID" value="MBB3837869.1"/>
    <property type="molecule type" value="Genomic_DNA"/>
</dbReference>
<dbReference type="SMART" id="SM00710">
    <property type="entry name" value="PbH1"/>
    <property type="match status" value="6"/>
</dbReference>
<dbReference type="Proteomes" id="UP000541352">
    <property type="component" value="Unassembled WGS sequence"/>
</dbReference>
<dbReference type="InterPro" id="IPR012334">
    <property type="entry name" value="Pectin_lyas_fold"/>
</dbReference>
<keyword evidence="3" id="KW-1185">Reference proteome</keyword>
<proteinExistence type="predicted"/>
<protein>
    <recommendedName>
        <fullName evidence="1">Right handed beta helix domain-containing protein</fullName>
    </recommendedName>
</protein>
<organism evidence="2 3">
    <name type="scientific">Runella defluvii</name>
    <dbReference type="NCBI Taxonomy" id="370973"/>
    <lineage>
        <taxon>Bacteria</taxon>
        <taxon>Pseudomonadati</taxon>
        <taxon>Bacteroidota</taxon>
        <taxon>Cytophagia</taxon>
        <taxon>Cytophagales</taxon>
        <taxon>Spirosomataceae</taxon>
        <taxon>Runella</taxon>
    </lineage>
</organism>
<dbReference type="InterPro" id="IPR011050">
    <property type="entry name" value="Pectin_lyase_fold/virulence"/>
</dbReference>
<feature type="domain" description="Right handed beta helix" evidence="1">
    <location>
        <begin position="391"/>
        <end position="527"/>
    </location>
</feature>
<dbReference type="InterPro" id="IPR006626">
    <property type="entry name" value="PbH1"/>
</dbReference>
<comment type="caution">
    <text evidence="2">The sequence shown here is derived from an EMBL/GenBank/DDBJ whole genome shotgun (WGS) entry which is preliminary data.</text>
</comment>
<dbReference type="Pfam" id="PF13229">
    <property type="entry name" value="Beta_helix"/>
    <property type="match status" value="1"/>
</dbReference>
<dbReference type="SUPFAM" id="SSF51126">
    <property type="entry name" value="Pectin lyase-like"/>
    <property type="match status" value="1"/>
</dbReference>
<name>A0A7W6EPS1_9BACT</name>
<accession>A0A7W6EPS1</accession>
<evidence type="ECO:0000313" key="2">
    <source>
        <dbReference type="EMBL" id="MBB3837869.1"/>
    </source>
</evidence>
<evidence type="ECO:0000259" key="1">
    <source>
        <dbReference type="Pfam" id="PF13229"/>
    </source>
</evidence>
<sequence>MTKFGALPDDTLNDREAIQKAVDYCKVNRVKKLVFPAGKYLISEPKAIQLMNDVMDGKMGRNPQDVVFTPYYPYSRGIHFEGINSLEVDANGASLAVSGWMEPVSIENCKNLTIKGLTIDYETMPHSEGVVVNEGDGYFDVRFSKEFPIRNNLLMLRLMFWDLSKNRLLGKSIYFPKKNELIDAETVRIWASYSQKLLGHVALINHMFHFRPAILINESINTVLNQVTIHSQPGMGIVGHRSENILMNGLRIVPRPGLYQSTNTDATHFTSCKGTIRFDGCTFEGQGDDATNVHGYYQLIKKKLASQKYVIEMEKAWGTHAMVLDYPDKGDVLELVSRKTLAVVGKYTVTQSEPKPKEWNTTITLHKPLPDDLENYYLIDVTRLPRLEFVNSYVGSHLARAVLVKTRQVLIENCTFKESTGTAIHIGAEGDWREGAGSENVIVRNNRILRCGRGDGTNDGASAIAINVKAPDISVAGIHKNILIEGNLIEGENAECGISVAGASGVTIQNNVFWGCKKPIVTKASEHLKMFQNYIGKTKILPEIHE</sequence>
<reference evidence="2 3" key="1">
    <citation type="submission" date="2020-08" db="EMBL/GenBank/DDBJ databases">
        <title>Genomic Encyclopedia of Type Strains, Phase IV (KMG-IV): sequencing the most valuable type-strain genomes for metagenomic binning, comparative biology and taxonomic classification.</title>
        <authorList>
            <person name="Goeker M."/>
        </authorList>
    </citation>
    <scope>NUCLEOTIDE SEQUENCE [LARGE SCALE GENOMIC DNA]</scope>
    <source>
        <strain evidence="2 3">DSM 17976</strain>
    </source>
</reference>
<dbReference type="Gene3D" id="2.160.20.10">
    <property type="entry name" value="Single-stranded right-handed beta-helix, Pectin lyase-like"/>
    <property type="match status" value="3"/>
</dbReference>
<dbReference type="RefSeq" id="WP_183972762.1">
    <property type="nucleotide sequence ID" value="NZ_JACIBY010000003.1"/>
</dbReference>
<evidence type="ECO:0000313" key="3">
    <source>
        <dbReference type="Proteomes" id="UP000541352"/>
    </source>
</evidence>